<evidence type="ECO:0000256" key="2">
    <source>
        <dbReference type="SAM" id="Phobius"/>
    </source>
</evidence>
<accession>A0A9P6UZM0</accession>
<dbReference type="GO" id="GO:0000329">
    <property type="term" value="C:fungal-type vacuole membrane"/>
    <property type="evidence" value="ECO:0007669"/>
    <property type="project" value="InterPro"/>
</dbReference>
<dbReference type="PANTHER" id="PTHR35895">
    <property type="entry name" value="CHROMOSOME 16, WHOLE GENOME SHOTGUN SEQUENCE"/>
    <property type="match status" value="1"/>
</dbReference>
<dbReference type="AlphaFoldDB" id="A0A9P6UZM0"/>
<feature type="compositionally biased region" description="Basic and acidic residues" evidence="1">
    <location>
        <begin position="21"/>
        <end position="32"/>
    </location>
</feature>
<name>A0A9P6UZM0_9FUNG</name>
<dbReference type="InterPro" id="IPR046368">
    <property type="entry name" value="Tag1"/>
</dbReference>
<feature type="region of interest" description="Disordered" evidence="1">
    <location>
        <begin position="63"/>
        <end position="94"/>
    </location>
</feature>
<feature type="compositionally biased region" description="Acidic residues" evidence="1">
    <location>
        <begin position="911"/>
        <end position="925"/>
    </location>
</feature>
<keyword evidence="2" id="KW-1133">Transmembrane helix</keyword>
<dbReference type="OrthoDB" id="10039566at2759"/>
<keyword evidence="4" id="KW-1185">Reference proteome</keyword>
<keyword evidence="2" id="KW-0812">Transmembrane</keyword>
<feature type="region of interest" description="Disordered" evidence="1">
    <location>
        <begin position="1"/>
        <end position="45"/>
    </location>
</feature>
<dbReference type="Pfam" id="PF12505">
    <property type="entry name" value="DUF3712"/>
    <property type="match status" value="2"/>
</dbReference>
<dbReference type="EMBL" id="JAAAIP010000051">
    <property type="protein sequence ID" value="KAG0327643.1"/>
    <property type="molecule type" value="Genomic_DNA"/>
</dbReference>
<feature type="compositionally biased region" description="Polar residues" evidence="1">
    <location>
        <begin position="85"/>
        <end position="94"/>
    </location>
</feature>
<organism evidence="3 4">
    <name type="scientific">Dissophora globulifera</name>
    <dbReference type="NCBI Taxonomy" id="979702"/>
    <lineage>
        <taxon>Eukaryota</taxon>
        <taxon>Fungi</taxon>
        <taxon>Fungi incertae sedis</taxon>
        <taxon>Mucoromycota</taxon>
        <taxon>Mortierellomycotina</taxon>
        <taxon>Mortierellomycetes</taxon>
        <taxon>Mortierellales</taxon>
        <taxon>Mortierellaceae</taxon>
        <taxon>Dissophora</taxon>
    </lineage>
</organism>
<reference evidence="3" key="1">
    <citation type="journal article" date="2020" name="Fungal Divers.">
        <title>Resolving the Mortierellaceae phylogeny through synthesis of multi-gene phylogenetics and phylogenomics.</title>
        <authorList>
            <person name="Vandepol N."/>
            <person name="Liber J."/>
            <person name="Desiro A."/>
            <person name="Na H."/>
            <person name="Kennedy M."/>
            <person name="Barry K."/>
            <person name="Grigoriev I.V."/>
            <person name="Miller A.N."/>
            <person name="O'Donnell K."/>
            <person name="Stajich J.E."/>
            <person name="Bonito G."/>
        </authorList>
    </citation>
    <scope>NUCLEOTIDE SEQUENCE</scope>
    <source>
        <strain evidence="3">REB-010B</strain>
    </source>
</reference>
<dbReference type="InterPro" id="IPR022185">
    <property type="entry name" value="DUF3712"/>
</dbReference>
<feature type="compositionally biased region" description="Polar residues" evidence="1">
    <location>
        <begin position="63"/>
        <end position="72"/>
    </location>
</feature>
<gene>
    <name evidence="3" type="ORF">BGZ99_007224</name>
</gene>
<evidence type="ECO:0000313" key="4">
    <source>
        <dbReference type="Proteomes" id="UP000738325"/>
    </source>
</evidence>
<evidence type="ECO:0000313" key="3">
    <source>
        <dbReference type="EMBL" id="KAG0327643.1"/>
    </source>
</evidence>
<proteinExistence type="predicted"/>
<comment type="caution">
    <text evidence="3">The sequence shown here is derived from an EMBL/GenBank/DDBJ whole genome shotgun (WGS) entry which is preliminary data.</text>
</comment>
<evidence type="ECO:0000256" key="1">
    <source>
        <dbReference type="SAM" id="MobiDB-lite"/>
    </source>
</evidence>
<keyword evidence="2" id="KW-0472">Membrane</keyword>
<dbReference type="Proteomes" id="UP000738325">
    <property type="component" value="Unassembled WGS sequence"/>
</dbReference>
<feature type="compositionally biased region" description="Low complexity" evidence="1">
    <location>
        <begin position="73"/>
        <end position="84"/>
    </location>
</feature>
<dbReference type="PANTHER" id="PTHR35895:SF1">
    <property type="entry name" value="LIPID-BINDING SERUM GLYCOPROTEIN C-TERMINAL DOMAIN-CONTAINING PROTEIN"/>
    <property type="match status" value="1"/>
</dbReference>
<feature type="transmembrane region" description="Helical" evidence="2">
    <location>
        <begin position="139"/>
        <end position="163"/>
    </location>
</feature>
<feature type="region of interest" description="Disordered" evidence="1">
    <location>
        <begin position="903"/>
        <end position="927"/>
    </location>
</feature>
<protein>
    <submittedName>
        <fullName evidence="3">Uncharacterized protein</fullName>
    </submittedName>
</protein>
<sequence>MTPSAQIDPHTSALPYPESETDYHDQTHDRDGTTSLATRSQRETKPSSLLSFLSIISTSSPTRTANSLQSQHGNTTSTTGTNSTASIAHSLHTTPPSLSYDKTFASASNEDKNDDSIYEYEYESAVKPYQAPFYRRKKFWWTCTIVSLLSLAIFIPLLLIVIIPKVAQAVMNASTMQIQQMNMTNPQEASVHVSVAAAIVGIPSIFAATVEFQEPVQVYWVRGAAAAAGDQQPRVGQMSLGTIVKKAFAKAEFSQSTIFEIADAQLFGEFAKVMMASDTFLWRITASINVSVLGRTIKNLNLDKSLKLDGLSNFANLKIVSFDIPSDAPDGTGALVSIKVSIPNASPIGMSLGTLIIDMSLSSSTYLGRITAHNVTLNPGQPTLLQLDGTILRQMDPHALLELSDMISHYLANSPTTAYGQGVAAIMPDGAGGSRNVSWITAAIVATKMTIPLLPPTPMNVIKEVDIKEFNLVMTPEQPWAPIAASSGIGAVFQLPFNLSLNITDISDARLALAYDKTSIAEITTAVWNRSISDMTRNDIAFTLPASPLSIQPDAHDAFSKFLIAVTQQDTASFDILGSAQSAAITSLGQVNISVPFNTSLTVKGVNFAKMVPQLNGIVVASATVDYVVLNATVVIDNPSIFAVDAGPVTLHIDATLHGQTVYIGEVMISALKLSPGPNPLQAYVHFQPTDTAFRDAFFSEYIVGTDFSASIYGDAQSSPIASLAPIMQTLKMSTTVPGMKPVPQLIIGGNGNTTVGQFLNNHQVMLQVQILNPLATTLWIHTFSANVSWQGFPFGTIQVQQSFSIKPSGIDTSPLIAIQIPSSFQFWTFMISTFLPKNLGVLTGAMVYVDLTADIIATIDGSMNVGYEAGIKYSQNQVGVFLKIEFSLVGLGLGKTRRKRSLLSGAKDQGDDDSGEQLEWEDQLGPEPDRQDAIAYLAWLKHAVQLTYPTEAAGYRWHS</sequence>